<dbReference type="PANTHER" id="PTHR38113">
    <property type="match status" value="1"/>
</dbReference>
<reference evidence="3 4" key="1">
    <citation type="journal article" date="2023" name="IMA Fungus">
        <title>Comparative genomic study of the Penicillium genus elucidates a diverse pangenome and 15 lateral gene transfer events.</title>
        <authorList>
            <person name="Petersen C."/>
            <person name="Sorensen T."/>
            <person name="Nielsen M.R."/>
            <person name="Sondergaard T.E."/>
            <person name="Sorensen J.L."/>
            <person name="Fitzpatrick D.A."/>
            <person name="Frisvad J.C."/>
            <person name="Nielsen K.L."/>
        </authorList>
    </citation>
    <scope>NUCLEOTIDE SEQUENCE [LARGE SCALE GENOMIC DNA]</scope>
    <source>
        <strain evidence="3 4">IBT 29057</strain>
    </source>
</reference>
<dbReference type="EMBL" id="JAQJAC010000004">
    <property type="protein sequence ID" value="KAJ5586591.1"/>
    <property type="molecule type" value="Genomic_DNA"/>
</dbReference>
<proteinExistence type="predicted"/>
<feature type="compositionally biased region" description="Basic residues" evidence="1">
    <location>
        <begin position="11"/>
        <end position="24"/>
    </location>
</feature>
<evidence type="ECO:0000256" key="1">
    <source>
        <dbReference type="SAM" id="MobiDB-lite"/>
    </source>
</evidence>
<gene>
    <name evidence="3" type="ORF">N7450_006378</name>
</gene>
<protein>
    <recommendedName>
        <fullName evidence="2">DUF2293 domain-containing protein</fullName>
    </recommendedName>
</protein>
<feature type="region of interest" description="Disordered" evidence="1">
    <location>
        <begin position="1"/>
        <end position="90"/>
    </location>
</feature>
<evidence type="ECO:0000313" key="4">
    <source>
        <dbReference type="Proteomes" id="UP001216150"/>
    </source>
</evidence>
<dbReference type="AlphaFoldDB" id="A0AAD6DLS5"/>
<accession>A0AAD6DLS5</accession>
<evidence type="ECO:0000259" key="2">
    <source>
        <dbReference type="Pfam" id="PF10056"/>
    </source>
</evidence>
<dbReference type="Pfam" id="PF10056">
    <property type="entry name" value="DUF2293"/>
    <property type="match status" value="1"/>
</dbReference>
<feature type="domain" description="DUF2293" evidence="2">
    <location>
        <begin position="197"/>
        <end position="267"/>
    </location>
</feature>
<keyword evidence="4" id="KW-1185">Reference proteome</keyword>
<organism evidence="3 4">
    <name type="scientific">Penicillium hetheringtonii</name>
    <dbReference type="NCBI Taxonomy" id="911720"/>
    <lineage>
        <taxon>Eukaryota</taxon>
        <taxon>Fungi</taxon>
        <taxon>Dikarya</taxon>
        <taxon>Ascomycota</taxon>
        <taxon>Pezizomycotina</taxon>
        <taxon>Eurotiomycetes</taxon>
        <taxon>Eurotiomycetidae</taxon>
        <taxon>Eurotiales</taxon>
        <taxon>Aspergillaceae</taxon>
        <taxon>Penicillium</taxon>
    </lineage>
</organism>
<dbReference type="PANTHER" id="PTHR38113:SF2">
    <property type="entry name" value="DUF2293 DOMAIN-CONTAINING PROTEIN"/>
    <property type="match status" value="1"/>
</dbReference>
<dbReference type="InterPro" id="IPR018744">
    <property type="entry name" value="DUF2293"/>
</dbReference>
<feature type="compositionally biased region" description="Low complexity" evidence="1">
    <location>
        <begin position="25"/>
        <end position="35"/>
    </location>
</feature>
<dbReference type="Proteomes" id="UP001216150">
    <property type="component" value="Unassembled WGS sequence"/>
</dbReference>
<comment type="caution">
    <text evidence="3">The sequence shown here is derived from an EMBL/GenBank/DDBJ whole genome shotgun (WGS) entry which is preliminary data.</text>
</comment>
<name>A0AAD6DLS5_9EURO</name>
<evidence type="ECO:0000313" key="3">
    <source>
        <dbReference type="EMBL" id="KAJ5586591.1"/>
    </source>
</evidence>
<sequence length="275" mass="31248">MSRSKSSAAKKERRRITRKARRARAANSVNSVNSAKKSKSSHPYPLRSLLGKADNQPLSTLNCPLPKTGPKTASKAAPKETAKPQKKEKKISRAFLLYNTDSKTPQHVRSYHPMPRDYVFVPKGNVYITRHCRSKTKSIQKTVYIVWDRTGSKSLGIRVPSSIHSEVREMSSETAQHRALIVQANNTKILAHGRRLLLKEYPKVPPDSLETILNHAFLKGSGRVGRSNVLTDRRKALLAVQAYIRHNLTSYEYLLKRNKKRDEARRKWSLLYGLS</sequence>